<dbReference type="EMBL" id="BMNW01000016">
    <property type="protein sequence ID" value="GGM29835.1"/>
    <property type="molecule type" value="Genomic_DNA"/>
</dbReference>
<feature type="compositionally biased region" description="Basic and acidic residues" evidence="1">
    <location>
        <begin position="35"/>
        <end position="51"/>
    </location>
</feature>
<reference evidence="3" key="1">
    <citation type="journal article" date="2019" name="Int. J. Syst. Evol. Microbiol.">
        <title>The Global Catalogue of Microorganisms (GCM) 10K type strain sequencing project: providing services to taxonomists for standard genome sequencing and annotation.</title>
        <authorList>
            <consortium name="The Broad Institute Genomics Platform"/>
            <consortium name="The Broad Institute Genome Sequencing Center for Infectious Disease"/>
            <person name="Wu L."/>
            <person name="Ma J."/>
        </authorList>
    </citation>
    <scope>NUCLEOTIDE SEQUENCE [LARGE SCALE GENOMIC DNA]</scope>
    <source>
        <strain evidence="3">JCM 13501</strain>
    </source>
</reference>
<protein>
    <submittedName>
        <fullName evidence="2">Uncharacterized protein</fullName>
    </submittedName>
</protein>
<feature type="region of interest" description="Disordered" evidence="1">
    <location>
        <begin position="32"/>
        <end position="51"/>
    </location>
</feature>
<comment type="caution">
    <text evidence="2">The sequence shown here is derived from an EMBL/GenBank/DDBJ whole genome shotgun (WGS) entry which is preliminary data.</text>
</comment>
<evidence type="ECO:0000313" key="3">
    <source>
        <dbReference type="Proteomes" id="UP000616499"/>
    </source>
</evidence>
<evidence type="ECO:0000313" key="2">
    <source>
        <dbReference type="EMBL" id="GGM29835.1"/>
    </source>
</evidence>
<sequence length="51" mass="5966">MNPMRISFSLVPKLAVYDKIKQSEIPGFLTNLEPDLDRPNIPEPRRRFLPD</sequence>
<gene>
    <name evidence="2" type="ORF">GCM10009425_45510</name>
</gene>
<evidence type="ECO:0000256" key="1">
    <source>
        <dbReference type="SAM" id="MobiDB-lite"/>
    </source>
</evidence>
<dbReference type="Proteomes" id="UP000616499">
    <property type="component" value="Unassembled WGS sequence"/>
</dbReference>
<name>A0ABQ2H2Q4_9PSED</name>
<keyword evidence="3" id="KW-1185">Reference proteome</keyword>
<proteinExistence type="predicted"/>
<organism evidence="2 3">
    <name type="scientific">Pseudomonas asuensis</name>
    <dbReference type="NCBI Taxonomy" id="1825787"/>
    <lineage>
        <taxon>Bacteria</taxon>
        <taxon>Pseudomonadati</taxon>
        <taxon>Pseudomonadota</taxon>
        <taxon>Gammaproteobacteria</taxon>
        <taxon>Pseudomonadales</taxon>
        <taxon>Pseudomonadaceae</taxon>
        <taxon>Pseudomonas</taxon>
    </lineage>
</organism>
<accession>A0ABQ2H2Q4</accession>